<organism evidence="2 3">
    <name type="scientific">Rattus norvegicus</name>
    <name type="common">Rat</name>
    <dbReference type="NCBI Taxonomy" id="10116"/>
    <lineage>
        <taxon>Eukaryota</taxon>
        <taxon>Metazoa</taxon>
        <taxon>Chordata</taxon>
        <taxon>Craniata</taxon>
        <taxon>Vertebrata</taxon>
        <taxon>Euteleostomi</taxon>
        <taxon>Mammalia</taxon>
        <taxon>Eutheria</taxon>
        <taxon>Euarchontoglires</taxon>
        <taxon>Glires</taxon>
        <taxon>Rodentia</taxon>
        <taxon>Myomorpha</taxon>
        <taxon>Muroidea</taxon>
        <taxon>Muridae</taxon>
        <taxon>Murinae</taxon>
        <taxon>Rattus</taxon>
    </lineage>
</organism>
<feature type="compositionally biased region" description="Polar residues" evidence="1">
    <location>
        <begin position="128"/>
        <end position="140"/>
    </location>
</feature>
<evidence type="ECO:0000256" key="1">
    <source>
        <dbReference type="SAM" id="MobiDB-lite"/>
    </source>
</evidence>
<accession>A6HY96</accession>
<protein>
    <submittedName>
        <fullName evidence="2">RCG48348</fullName>
    </submittedName>
</protein>
<name>A6HY96_RAT</name>
<dbReference type="AlphaFoldDB" id="A6HY96"/>
<evidence type="ECO:0000313" key="3">
    <source>
        <dbReference type="Proteomes" id="UP000234681"/>
    </source>
</evidence>
<feature type="compositionally biased region" description="Acidic residues" evidence="1">
    <location>
        <begin position="118"/>
        <end position="127"/>
    </location>
</feature>
<reference evidence="3" key="1">
    <citation type="submission" date="2005-09" db="EMBL/GenBank/DDBJ databases">
        <authorList>
            <person name="Mural R.J."/>
            <person name="Li P.W."/>
            <person name="Adams M.D."/>
            <person name="Amanatides P.G."/>
            <person name="Baden-Tillson H."/>
            <person name="Barnstead M."/>
            <person name="Chin S.H."/>
            <person name="Dew I."/>
            <person name="Evans C.A."/>
            <person name="Ferriera S."/>
            <person name="Flanigan M."/>
            <person name="Fosler C."/>
            <person name="Glodek A."/>
            <person name="Gu Z."/>
            <person name="Holt R.A."/>
            <person name="Jennings D."/>
            <person name="Kraft C.L."/>
            <person name="Lu F."/>
            <person name="Nguyen T."/>
            <person name="Nusskern D.R."/>
            <person name="Pfannkoch C.M."/>
            <person name="Sitter C."/>
            <person name="Sutton G.G."/>
            <person name="Venter J.C."/>
            <person name="Wang Z."/>
            <person name="Woodage T."/>
            <person name="Zheng X.H."/>
            <person name="Zhong F."/>
        </authorList>
    </citation>
    <scope>NUCLEOTIDE SEQUENCE [LARGE SCALE GENOMIC DNA]</scope>
    <source>
        <strain>BN</strain>
        <strain evidence="3">Sprague-Dawley</strain>
    </source>
</reference>
<dbReference type="Proteomes" id="UP000234681">
    <property type="component" value="Chromosome 1"/>
</dbReference>
<gene>
    <name evidence="2" type="ORF">rCG_48348</name>
</gene>
<proteinExistence type="predicted"/>
<sequence length="152" mass="16265">MVPKTTFRRVRVPPSQLRALDYLALARRLLHQFPALRGDRRASLISRPQKPLERRPGSSALGPNPAGEGRQDPNRRSEPTGGAATSRLRCAFSAGPSALPGLAAVGCAPSPVAAHPEDEIEDEEQDSNIDQRSACPQESPRTLALGTPSLSD</sequence>
<evidence type="ECO:0000313" key="2">
    <source>
        <dbReference type="EMBL" id="EDM12177.1"/>
    </source>
</evidence>
<feature type="region of interest" description="Disordered" evidence="1">
    <location>
        <begin position="101"/>
        <end position="152"/>
    </location>
</feature>
<feature type="region of interest" description="Disordered" evidence="1">
    <location>
        <begin position="41"/>
        <end position="88"/>
    </location>
</feature>
<dbReference type="EMBL" id="CH473953">
    <property type="protein sequence ID" value="EDM12177.1"/>
    <property type="molecule type" value="Genomic_DNA"/>
</dbReference>
<feature type="compositionally biased region" description="Basic and acidic residues" evidence="1">
    <location>
        <begin position="69"/>
        <end position="78"/>
    </location>
</feature>